<reference evidence="3" key="1">
    <citation type="submission" date="2020-12" db="EMBL/GenBank/DDBJ databases">
        <title>Metabolic potential, ecology and presence of endohyphal bacteria is reflected in genomic diversity of Mucoromycotina.</title>
        <authorList>
            <person name="Muszewska A."/>
            <person name="Okrasinska A."/>
            <person name="Steczkiewicz K."/>
            <person name="Drgas O."/>
            <person name="Orlowska M."/>
            <person name="Perlinska-Lenart U."/>
            <person name="Aleksandrzak-Piekarczyk T."/>
            <person name="Szatraj K."/>
            <person name="Zielenkiewicz U."/>
            <person name="Pilsyk S."/>
            <person name="Malc E."/>
            <person name="Mieczkowski P."/>
            <person name="Kruszewska J.S."/>
            <person name="Biernat P."/>
            <person name="Pawlowska J."/>
        </authorList>
    </citation>
    <scope>NUCLEOTIDE SEQUENCE</scope>
    <source>
        <strain evidence="3">WA0000017839</strain>
    </source>
</reference>
<dbReference type="InterPro" id="IPR052391">
    <property type="entry name" value="E3_Ligase-Neurotoxin"/>
</dbReference>
<feature type="compositionally biased region" description="Polar residues" evidence="2">
    <location>
        <begin position="359"/>
        <end position="374"/>
    </location>
</feature>
<feature type="region of interest" description="Disordered" evidence="2">
    <location>
        <begin position="354"/>
        <end position="374"/>
    </location>
</feature>
<feature type="repeat" description="ANK" evidence="1">
    <location>
        <begin position="80"/>
        <end position="115"/>
    </location>
</feature>
<dbReference type="PANTHER" id="PTHR24133">
    <property type="entry name" value="ANKYRIN DOMAIN-CONTAINING"/>
    <property type="match status" value="1"/>
</dbReference>
<dbReference type="SUPFAM" id="SSF48403">
    <property type="entry name" value="Ankyrin repeat"/>
    <property type="match status" value="1"/>
</dbReference>
<dbReference type="OrthoDB" id="194358at2759"/>
<dbReference type="InterPro" id="IPR036770">
    <property type="entry name" value="Ankyrin_rpt-contain_sf"/>
</dbReference>
<dbReference type="InterPro" id="IPR002110">
    <property type="entry name" value="Ankyrin_rpt"/>
</dbReference>
<keyword evidence="4" id="KW-1185">Reference proteome</keyword>
<dbReference type="PANTHER" id="PTHR24133:SF40">
    <property type="entry name" value="ANKYRIN REPEAT DOMAIN 44"/>
    <property type="match status" value="1"/>
</dbReference>
<protein>
    <submittedName>
        <fullName evidence="3">Uncharacterized protein</fullName>
    </submittedName>
</protein>
<name>A0A8H7R503_9FUNG</name>
<dbReference type="AlphaFoldDB" id="A0A8H7R503"/>
<dbReference type="Proteomes" id="UP000603453">
    <property type="component" value="Unassembled WGS sequence"/>
</dbReference>
<evidence type="ECO:0000313" key="4">
    <source>
        <dbReference type="Proteomes" id="UP000603453"/>
    </source>
</evidence>
<feature type="compositionally biased region" description="Polar residues" evidence="2">
    <location>
        <begin position="392"/>
        <end position="416"/>
    </location>
</feature>
<dbReference type="PROSITE" id="PS50297">
    <property type="entry name" value="ANK_REP_REGION"/>
    <property type="match status" value="2"/>
</dbReference>
<evidence type="ECO:0000256" key="2">
    <source>
        <dbReference type="SAM" id="MobiDB-lite"/>
    </source>
</evidence>
<dbReference type="Pfam" id="PF12796">
    <property type="entry name" value="Ank_2"/>
    <property type="match status" value="1"/>
</dbReference>
<dbReference type="PROSITE" id="PS50088">
    <property type="entry name" value="ANK_REPEAT"/>
    <property type="match status" value="2"/>
</dbReference>
<evidence type="ECO:0000313" key="3">
    <source>
        <dbReference type="EMBL" id="KAG2204348.1"/>
    </source>
</evidence>
<dbReference type="SMART" id="SM00248">
    <property type="entry name" value="ANK"/>
    <property type="match status" value="4"/>
</dbReference>
<evidence type="ECO:0000256" key="1">
    <source>
        <dbReference type="PROSITE-ProRule" id="PRU00023"/>
    </source>
</evidence>
<comment type="caution">
    <text evidence="3">The sequence shown here is derived from an EMBL/GenBank/DDBJ whole genome shotgun (WGS) entry which is preliminary data.</text>
</comment>
<proteinExistence type="predicted"/>
<keyword evidence="1" id="KW-0040">ANK repeat</keyword>
<organism evidence="3 4">
    <name type="scientific">Mucor saturninus</name>
    <dbReference type="NCBI Taxonomy" id="64648"/>
    <lineage>
        <taxon>Eukaryota</taxon>
        <taxon>Fungi</taxon>
        <taxon>Fungi incertae sedis</taxon>
        <taxon>Mucoromycota</taxon>
        <taxon>Mucoromycotina</taxon>
        <taxon>Mucoromycetes</taxon>
        <taxon>Mucorales</taxon>
        <taxon>Mucorineae</taxon>
        <taxon>Mucoraceae</taxon>
        <taxon>Mucor</taxon>
    </lineage>
</organism>
<gene>
    <name evidence="3" type="ORF">INT47_009390</name>
</gene>
<dbReference type="EMBL" id="JAEPRD010000045">
    <property type="protein sequence ID" value="KAG2204348.1"/>
    <property type="molecule type" value="Genomic_DNA"/>
</dbReference>
<feature type="repeat" description="ANK" evidence="1">
    <location>
        <begin position="151"/>
        <end position="185"/>
    </location>
</feature>
<feature type="region of interest" description="Disordered" evidence="2">
    <location>
        <begin position="388"/>
        <end position="416"/>
    </location>
</feature>
<dbReference type="Gene3D" id="1.25.40.20">
    <property type="entry name" value="Ankyrin repeat-containing domain"/>
    <property type="match status" value="1"/>
</dbReference>
<sequence>MPTILTRTFALLNNIKPPTIEEDSTSSHILDISNIQKYTSTPDISIWKAAEQGNLAALLYYVQNSSVDPTTLLNTRDPDTDCTLLHLVVSNSAIDTLPILKLLLNNGADATARNVYNVQAIHMVSLHCPHPLEPIKLLLNHKVSPNARDGDGWTPLHYAARFCQPPDEILKLLISRGADVNLTDAGHKSPLFGLLANGDLTTALDYLIHTAKADVSIRGDFLDQASRKTKPGTIILQAAKYGRIDCLSMLIQSTVAMNQFRRVIDRDELDHANYLVKDQQSRLRKSDGTDTQIQKLDLILSLLQELEDALERDPLSLLNIRKLNVTSTMTIEPSKDGQKIQRRHTLMVMIDSMRKKKSSNTSQNAPTVQRKTSNTSKLLRKMSRIIRRTKSENNTATSNTTVINNINENKSTGPSR</sequence>
<accession>A0A8H7R503</accession>